<protein>
    <submittedName>
        <fullName evidence="1">Uncharacterized protein</fullName>
    </submittedName>
</protein>
<organism evidence="1 2">
    <name type="scientific">Citrobacter braakii</name>
    <dbReference type="NCBI Taxonomy" id="57706"/>
    <lineage>
        <taxon>Bacteria</taxon>
        <taxon>Pseudomonadati</taxon>
        <taxon>Pseudomonadota</taxon>
        <taxon>Gammaproteobacteria</taxon>
        <taxon>Enterobacterales</taxon>
        <taxon>Enterobacteriaceae</taxon>
        <taxon>Citrobacter</taxon>
        <taxon>Citrobacter freundii complex</taxon>
    </lineage>
</organism>
<dbReference type="RefSeq" id="WP_159137199.1">
    <property type="nucleotide sequence ID" value="NZ_JACXSK010000002.1"/>
</dbReference>
<evidence type="ECO:0000313" key="1">
    <source>
        <dbReference type="EMBL" id="MBD3122226.1"/>
    </source>
</evidence>
<sequence length="253" mass="29722">MSYAIAPTLDSFATELSNSFNEENSNNQHAFKTTTNSYYREKSHRLKEGSQNLKNAISSPNQEVYEINQSENNNGLTKELMKDNTFSENYFISSLEIEEIDTIPDDILTKPINDLITKTKKELDKKIRTLLSQKVVYFEKHLECYGVIDNIYIENKIRYIDARIYDIKSNTIMDNITFEAKEFPENDQRVLSENSVFYWRIGKDHKLFGGHRKVSEFRLRRRVIKLSPAQLKKKQQDINETISFFESIFNKNT</sequence>
<dbReference type="Proteomes" id="UP000605024">
    <property type="component" value="Unassembled WGS sequence"/>
</dbReference>
<dbReference type="AlphaFoldDB" id="A0A8I0KPN1"/>
<evidence type="ECO:0000313" key="2">
    <source>
        <dbReference type="Proteomes" id="UP000605024"/>
    </source>
</evidence>
<reference evidence="1" key="1">
    <citation type="submission" date="2020-09" db="EMBL/GenBank/DDBJ databases">
        <title>Characterization of IncC plasmids in Enterobacterales of food-producing animals originating from China.</title>
        <authorList>
            <person name="Zhang Y."/>
            <person name="Lei C.-W."/>
        </authorList>
    </citation>
    <scope>NUCLEOTIDE SEQUENCE</scope>
    <source>
        <strain evidence="1">CC1</strain>
    </source>
</reference>
<comment type="caution">
    <text evidence="1">The sequence shown here is derived from an EMBL/GenBank/DDBJ whole genome shotgun (WGS) entry which is preliminary data.</text>
</comment>
<name>A0A8I0KPN1_CITBR</name>
<proteinExistence type="predicted"/>
<dbReference type="EMBL" id="JACXSK010000002">
    <property type="protein sequence ID" value="MBD3122226.1"/>
    <property type="molecule type" value="Genomic_DNA"/>
</dbReference>
<accession>A0A8I0KPN1</accession>
<gene>
    <name evidence="1" type="ORF">ID160_06040</name>
</gene>